<evidence type="ECO:0000313" key="1">
    <source>
        <dbReference type="EMBL" id="QDV86909.1"/>
    </source>
</evidence>
<organism evidence="1 3">
    <name type="scientific">Stieleria magnilauensis</name>
    <dbReference type="NCBI Taxonomy" id="2527963"/>
    <lineage>
        <taxon>Bacteria</taxon>
        <taxon>Pseudomonadati</taxon>
        <taxon>Planctomycetota</taxon>
        <taxon>Planctomycetia</taxon>
        <taxon>Pirellulales</taxon>
        <taxon>Pirellulaceae</taxon>
        <taxon>Stieleria</taxon>
    </lineage>
</organism>
<proteinExistence type="predicted"/>
<dbReference type="EMBL" id="CP036432">
    <property type="protein sequence ID" value="QDV86909.1"/>
    <property type="molecule type" value="Genomic_DNA"/>
</dbReference>
<evidence type="ECO:0000313" key="3">
    <source>
        <dbReference type="Proteomes" id="UP000318081"/>
    </source>
</evidence>
<evidence type="ECO:0008006" key="4">
    <source>
        <dbReference type="Google" id="ProtNLM"/>
    </source>
</evidence>
<reference evidence="1 3" key="1">
    <citation type="submission" date="2019-02" db="EMBL/GenBank/DDBJ databases">
        <title>Deep-cultivation of Planctomycetes and their phenomic and genomic characterization uncovers novel biology.</title>
        <authorList>
            <person name="Wiegand S."/>
            <person name="Jogler M."/>
            <person name="Boedeker C."/>
            <person name="Pinto D."/>
            <person name="Vollmers J."/>
            <person name="Rivas-Marin E."/>
            <person name="Kohn T."/>
            <person name="Peeters S.H."/>
            <person name="Heuer A."/>
            <person name="Rast P."/>
            <person name="Oberbeckmann S."/>
            <person name="Bunk B."/>
            <person name="Jeske O."/>
            <person name="Meyerdierks A."/>
            <person name="Storesund J.E."/>
            <person name="Kallscheuer N."/>
            <person name="Luecker S."/>
            <person name="Lage O.M."/>
            <person name="Pohl T."/>
            <person name="Merkel B.J."/>
            <person name="Hornburger P."/>
            <person name="Mueller R.-W."/>
            <person name="Bruemmer F."/>
            <person name="Labrenz M."/>
            <person name="Spormann A.M."/>
            <person name="Op den Camp H."/>
            <person name="Overmann J."/>
            <person name="Amann R."/>
            <person name="Jetten M.S.M."/>
            <person name="Mascher T."/>
            <person name="Medema M.H."/>
            <person name="Devos D.P."/>
            <person name="Kaster A.-K."/>
            <person name="Ovreas L."/>
            <person name="Rohde M."/>
            <person name="Galperin M.Y."/>
            <person name="Jogler C."/>
        </authorList>
    </citation>
    <scope>NUCLEOTIDE SEQUENCE [LARGE SCALE GENOMIC DNA]</scope>
    <source>
        <strain evidence="1 3">TBK1r</strain>
    </source>
</reference>
<gene>
    <name evidence="1" type="ORF">TBK1r_59360</name>
    <name evidence="2" type="ORF">TBK1r_60140</name>
</gene>
<accession>A0ABX5XY00</accession>
<dbReference type="EMBL" id="CP036432">
    <property type="protein sequence ID" value="QDV86987.1"/>
    <property type="molecule type" value="Genomic_DNA"/>
</dbReference>
<keyword evidence="3" id="KW-1185">Reference proteome</keyword>
<dbReference type="Gene3D" id="3.40.960.10">
    <property type="entry name" value="VSR Endonuclease"/>
    <property type="match status" value="1"/>
</dbReference>
<evidence type="ECO:0000313" key="2">
    <source>
        <dbReference type="EMBL" id="QDV86987.1"/>
    </source>
</evidence>
<sequence length="351" mass="40189">MPAKLTTEEFIRRARVVHGDFFDYSEVEYTGAMDHVTIICPVHGRYKQSPNNHYRQQGCPACEKKGRQLQRGDFFRKARAKYGDDYDYPVQEFFGAKTPVKVVCKKHGEFTATAGEHVSWRGCPECLRIKRVVLSDHVAVARECKTPVLGLSAAPHVKDLLFLCKSCFSRIDPRYRSGLCGQCRAGWNITPFSQVVAQARRIHGDTFTYDEETYVSTVKPMAIKCSAHGTFRQTPQDHLKGQGCPVCKSPKGERRIANWLAKHGVAFKHQHRIRADGRTVVVDFFVPEENAFIEFDGQQHRKPVKRFGGKEAFFRQVERDQWLDRYAEIQGIYLVRLQSLGEIEPTLENSF</sequence>
<dbReference type="RefSeq" id="WP_145218373.1">
    <property type="nucleotide sequence ID" value="NZ_CP036432.1"/>
</dbReference>
<name>A0ABX5XY00_9BACT</name>
<dbReference type="Proteomes" id="UP000318081">
    <property type="component" value="Chromosome"/>
</dbReference>
<protein>
    <recommendedName>
        <fullName evidence="4">DUF559 domain-containing protein</fullName>
    </recommendedName>
</protein>